<dbReference type="AlphaFoldDB" id="A0A8H3Z6T2"/>
<accession>A0A8H3Z6T2</accession>
<gene>
    <name evidence="4" type="ORF">BLS_009026</name>
</gene>
<dbReference type="Proteomes" id="UP000433883">
    <property type="component" value="Unassembled WGS sequence"/>
</dbReference>
<dbReference type="PANTHER" id="PTHR48051">
    <property type="match status" value="1"/>
</dbReference>
<dbReference type="GO" id="GO:0005737">
    <property type="term" value="C:cytoplasm"/>
    <property type="evidence" value="ECO:0007669"/>
    <property type="project" value="TreeGrafter"/>
</dbReference>
<dbReference type="Pfam" id="PF13855">
    <property type="entry name" value="LRR_8"/>
    <property type="match status" value="1"/>
</dbReference>
<dbReference type="SUPFAM" id="SSF52058">
    <property type="entry name" value="L domain-like"/>
    <property type="match status" value="1"/>
</dbReference>
<feature type="compositionally biased region" description="Low complexity" evidence="3">
    <location>
        <begin position="236"/>
        <end position="257"/>
    </location>
</feature>
<protein>
    <recommendedName>
        <fullName evidence="6">L domain-like protein</fullName>
    </recommendedName>
</protein>
<dbReference type="InterPro" id="IPR001611">
    <property type="entry name" value="Leu-rich_rpt"/>
</dbReference>
<sequence>MDSSPPLLPHVASKLPRPLSRLPVPKSSVPNLRHAASGSIDKTRTTSNINLRAAANAPPKPRAPLVSTQTNNRAPIHTRAFSTASTTSQDGHFKKPVPRPLSRLPPKVRPVSISSTKAVVNDDELASLSSLRTDSRASSQDSKSYNGLSPKKDAPNTPVLRKASRPSLSERTIESLALIPPSPAIRGRKSSFFTPDSPMAPLSRPESSVGYNSRPTSQDGAIPPVPLFTPKSLPPKVRGGTTGRSTTTTPSKRSVSTATRARSPTKASLLKAAEKEAATPMTPKVSTRGPIRGTKTVSGRMQQARPALSSVFAPPAPAVSKPASKPLLKRTAKKPDVQQEEVAPSQKAAQASKSSASLREQIRAAKAARASLGAQQSNPNDESVGGFDPLTHADPFNTGPKDGRSMIQKKVDVARTGGRLNIAAMNLKEIPVEVLKMYDSEFNKDSEIPWNEVVDLVRFVAADNEIETIADDAFPDVDPENWDEEVKGPQFGGLEVLDLHGNVLFDVPMGLKRLGCLTTLNLSRNRLMNDALETITQITTLRELKIADNLLTGDLSSIDLLSSLEVLDVSGNKLSLLPDELGSLSKLRILNVSNNQLTSLPTNQLSHISGLVEILASKNRLNGAFFTMAGTTMARLQILDISSNSIITLYDGSAGPELPALHTLNISFNQITSLPDLSSWTSLASLLAEDNNLSTFPHGFTESCTLRLVDLTGNDLTKLDEGIAKMDSLETLKIGGNAIRERKFLTMSVDEIKRDLRARMGPVSFME</sequence>
<feature type="compositionally biased region" description="Polar residues" evidence="3">
    <location>
        <begin position="127"/>
        <end position="147"/>
    </location>
</feature>
<evidence type="ECO:0008006" key="6">
    <source>
        <dbReference type="Google" id="ProtNLM"/>
    </source>
</evidence>
<dbReference type="Gene3D" id="3.80.10.10">
    <property type="entry name" value="Ribonuclease Inhibitor"/>
    <property type="match status" value="1"/>
</dbReference>
<dbReference type="SMART" id="SM00369">
    <property type="entry name" value="LRR_TYP"/>
    <property type="match status" value="5"/>
</dbReference>
<dbReference type="InterPro" id="IPR050216">
    <property type="entry name" value="LRR_domain-containing"/>
</dbReference>
<dbReference type="SMART" id="SM00364">
    <property type="entry name" value="LRR_BAC"/>
    <property type="match status" value="4"/>
</dbReference>
<evidence type="ECO:0000256" key="2">
    <source>
        <dbReference type="ARBA" id="ARBA00022737"/>
    </source>
</evidence>
<feature type="compositionally biased region" description="Low complexity" evidence="3">
    <location>
        <begin position="306"/>
        <end position="326"/>
    </location>
</feature>
<organism evidence="4 5">
    <name type="scientific">Venturia inaequalis</name>
    <name type="common">Apple scab fungus</name>
    <dbReference type="NCBI Taxonomy" id="5025"/>
    <lineage>
        <taxon>Eukaryota</taxon>
        <taxon>Fungi</taxon>
        <taxon>Dikarya</taxon>
        <taxon>Ascomycota</taxon>
        <taxon>Pezizomycotina</taxon>
        <taxon>Dothideomycetes</taxon>
        <taxon>Pleosporomycetidae</taxon>
        <taxon>Venturiales</taxon>
        <taxon>Venturiaceae</taxon>
        <taxon>Venturia</taxon>
    </lineage>
</organism>
<evidence type="ECO:0000256" key="3">
    <source>
        <dbReference type="SAM" id="MobiDB-lite"/>
    </source>
</evidence>
<dbReference type="InterPro" id="IPR003591">
    <property type="entry name" value="Leu-rich_rpt_typical-subtyp"/>
</dbReference>
<dbReference type="InterPro" id="IPR032675">
    <property type="entry name" value="LRR_dom_sf"/>
</dbReference>
<dbReference type="PROSITE" id="PS51450">
    <property type="entry name" value="LRR"/>
    <property type="match status" value="3"/>
</dbReference>
<keyword evidence="1" id="KW-0433">Leucine-rich repeat</keyword>
<name>A0A8H3Z6T2_VENIN</name>
<feature type="region of interest" description="Disordered" evidence="3">
    <location>
        <begin position="1"/>
        <end position="404"/>
    </location>
</feature>
<dbReference type="EMBL" id="WNWQ01000008">
    <property type="protein sequence ID" value="KAE9985283.1"/>
    <property type="molecule type" value="Genomic_DNA"/>
</dbReference>
<dbReference type="PANTHER" id="PTHR48051:SF1">
    <property type="entry name" value="RAS SUPPRESSOR PROTEIN 1"/>
    <property type="match status" value="1"/>
</dbReference>
<evidence type="ECO:0000256" key="1">
    <source>
        <dbReference type="ARBA" id="ARBA00022614"/>
    </source>
</evidence>
<feature type="compositionally biased region" description="Polar residues" evidence="3">
    <location>
        <begin position="205"/>
        <end position="219"/>
    </location>
</feature>
<reference evidence="4 5" key="1">
    <citation type="submission" date="2019-11" db="EMBL/GenBank/DDBJ databases">
        <title>Venturia inaequalis Genome Resource.</title>
        <authorList>
            <person name="Lichtner F.J."/>
        </authorList>
    </citation>
    <scope>NUCLEOTIDE SEQUENCE [LARGE SCALE GENOMIC DNA]</scope>
    <source>
        <strain evidence="4">Bline_iso_100314</strain>
    </source>
</reference>
<feature type="compositionally biased region" description="Polar residues" evidence="3">
    <location>
        <begin position="80"/>
        <end position="90"/>
    </location>
</feature>
<evidence type="ECO:0000313" key="4">
    <source>
        <dbReference type="EMBL" id="KAE9985283.1"/>
    </source>
</evidence>
<comment type="caution">
    <text evidence="4">The sequence shown here is derived from an EMBL/GenBank/DDBJ whole genome shotgun (WGS) entry which is preliminary data.</text>
</comment>
<feature type="compositionally biased region" description="Low complexity" evidence="3">
    <location>
        <begin position="343"/>
        <end position="376"/>
    </location>
</feature>
<keyword evidence="2" id="KW-0677">Repeat</keyword>
<proteinExistence type="predicted"/>
<evidence type="ECO:0000313" key="5">
    <source>
        <dbReference type="Proteomes" id="UP000433883"/>
    </source>
</evidence>